<feature type="domain" description="FYVE-type" evidence="7">
    <location>
        <begin position="38"/>
        <end position="98"/>
    </location>
</feature>
<keyword evidence="9" id="KW-1185">Reference proteome</keyword>
<protein>
    <submittedName>
        <fullName evidence="8">ARM repeat-containing protein</fullName>
    </submittedName>
</protein>
<dbReference type="EMBL" id="LLXI01000033">
    <property type="protein sequence ID" value="PKY38600.1"/>
    <property type="molecule type" value="Genomic_DNA"/>
</dbReference>
<dbReference type="OrthoDB" id="660555at2759"/>
<dbReference type="InterPro" id="IPR016024">
    <property type="entry name" value="ARM-type_fold"/>
</dbReference>
<dbReference type="SUPFAM" id="SSF57903">
    <property type="entry name" value="FYVE/PHD zinc finger"/>
    <property type="match status" value="1"/>
</dbReference>
<dbReference type="VEuPathDB" id="FungiDB:RhiirFUN_018250"/>
<feature type="compositionally biased region" description="Acidic residues" evidence="6">
    <location>
        <begin position="451"/>
        <end position="470"/>
    </location>
</feature>
<dbReference type="SMART" id="SM00064">
    <property type="entry name" value="FYVE"/>
    <property type="match status" value="1"/>
</dbReference>
<organism evidence="8 9">
    <name type="scientific">Rhizophagus irregularis</name>
    <dbReference type="NCBI Taxonomy" id="588596"/>
    <lineage>
        <taxon>Eukaryota</taxon>
        <taxon>Fungi</taxon>
        <taxon>Fungi incertae sedis</taxon>
        <taxon>Mucoromycota</taxon>
        <taxon>Glomeromycotina</taxon>
        <taxon>Glomeromycetes</taxon>
        <taxon>Glomerales</taxon>
        <taxon>Glomeraceae</taxon>
        <taxon>Rhizophagus</taxon>
    </lineage>
</organism>
<dbReference type="InterPro" id="IPR052113">
    <property type="entry name" value="FYVE-type_Zinc_Finger"/>
</dbReference>
<feature type="repeat" description="ARM" evidence="5">
    <location>
        <begin position="137"/>
        <end position="180"/>
    </location>
</feature>
<dbReference type="GO" id="GO:0008270">
    <property type="term" value="F:zinc ion binding"/>
    <property type="evidence" value="ECO:0007669"/>
    <property type="project" value="UniProtKB-KW"/>
</dbReference>
<reference evidence="8 9" key="1">
    <citation type="submission" date="2015-10" db="EMBL/GenBank/DDBJ databases">
        <title>Genome analyses suggest a sexual origin of heterokaryosis in a supposedly ancient asexual fungus.</title>
        <authorList>
            <person name="Ropars J."/>
            <person name="Sedzielewska K."/>
            <person name="Noel J."/>
            <person name="Charron P."/>
            <person name="Farinelli L."/>
            <person name="Marton T."/>
            <person name="Kruger M."/>
            <person name="Pelin A."/>
            <person name="Brachmann A."/>
            <person name="Corradi N."/>
        </authorList>
    </citation>
    <scope>NUCLEOTIDE SEQUENCE [LARGE SCALE GENOMIC DNA]</scope>
    <source>
        <strain evidence="8 9">A4</strain>
    </source>
</reference>
<dbReference type="InterPro" id="IPR013083">
    <property type="entry name" value="Znf_RING/FYVE/PHD"/>
</dbReference>
<dbReference type="PANTHER" id="PTHR39490">
    <property type="entry name" value="ARRESTIN DOMAIN-CONTAINING PROTEIN D"/>
    <property type="match status" value="1"/>
</dbReference>
<dbReference type="InterPro" id="IPR011011">
    <property type="entry name" value="Znf_FYVE_PHD"/>
</dbReference>
<evidence type="ECO:0000256" key="1">
    <source>
        <dbReference type="ARBA" id="ARBA00022723"/>
    </source>
</evidence>
<keyword evidence="3" id="KW-0862">Zinc</keyword>
<comment type="caution">
    <text evidence="8">The sequence shown here is derived from an EMBL/GenBank/DDBJ whole genome shotgun (WGS) entry which is preliminary data.</text>
</comment>
<dbReference type="InterPro" id="IPR017455">
    <property type="entry name" value="Znf_FYVE-rel"/>
</dbReference>
<keyword evidence="2 4" id="KW-0863">Zinc-finger</keyword>
<dbReference type="VEuPathDB" id="FungiDB:FUN_000861"/>
<dbReference type="PROSITE" id="PS50178">
    <property type="entry name" value="ZF_FYVE"/>
    <property type="match status" value="1"/>
</dbReference>
<evidence type="ECO:0000256" key="5">
    <source>
        <dbReference type="PROSITE-ProRule" id="PRU00259"/>
    </source>
</evidence>
<dbReference type="Gene3D" id="1.25.10.10">
    <property type="entry name" value="Leucine-rich Repeat Variant"/>
    <property type="match status" value="2"/>
</dbReference>
<evidence type="ECO:0000256" key="4">
    <source>
        <dbReference type="PROSITE-ProRule" id="PRU00091"/>
    </source>
</evidence>
<evidence type="ECO:0000259" key="7">
    <source>
        <dbReference type="PROSITE" id="PS50178"/>
    </source>
</evidence>
<dbReference type="SMART" id="SM00185">
    <property type="entry name" value="ARM"/>
    <property type="match status" value="5"/>
</dbReference>
<proteinExistence type="predicted"/>
<evidence type="ECO:0000313" key="9">
    <source>
        <dbReference type="Proteomes" id="UP000234323"/>
    </source>
</evidence>
<evidence type="ECO:0000313" key="8">
    <source>
        <dbReference type="EMBL" id="PKY38600.1"/>
    </source>
</evidence>
<dbReference type="VEuPathDB" id="FungiDB:RhiirA1_450407"/>
<evidence type="ECO:0000256" key="3">
    <source>
        <dbReference type="ARBA" id="ARBA00022833"/>
    </source>
</evidence>
<feature type="region of interest" description="Disordered" evidence="6">
    <location>
        <begin position="451"/>
        <end position="471"/>
    </location>
</feature>
<keyword evidence="1" id="KW-0479">Metal-binding</keyword>
<dbReference type="Gene3D" id="3.30.40.10">
    <property type="entry name" value="Zinc/RING finger domain, C3HC4 (zinc finger)"/>
    <property type="match status" value="1"/>
</dbReference>
<name>A0A2I1FW49_9GLOM</name>
<dbReference type="Proteomes" id="UP000234323">
    <property type="component" value="Unassembled WGS sequence"/>
</dbReference>
<gene>
    <name evidence="8" type="ORF">RhiirA4_451612</name>
</gene>
<dbReference type="SUPFAM" id="SSF48371">
    <property type="entry name" value="ARM repeat"/>
    <property type="match status" value="1"/>
</dbReference>
<accession>A0A2I1FW49</accession>
<dbReference type="Pfam" id="PF01363">
    <property type="entry name" value="FYVE"/>
    <property type="match status" value="1"/>
</dbReference>
<dbReference type="PROSITE" id="PS50176">
    <property type="entry name" value="ARM_REPEAT"/>
    <property type="match status" value="1"/>
</dbReference>
<dbReference type="AlphaFoldDB" id="A0A2I1FW49"/>
<evidence type="ECO:0000256" key="6">
    <source>
        <dbReference type="SAM" id="MobiDB-lite"/>
    </source>
</evidence>
<dbReference type="PANTHER" id="PTHR39490:SF8">
    <property type="entry name" value="ZINC FINGER FYVE DOMAIN-CONTAINING PROTEIN 21"/>
    <property type="match status" value="1"/>
</dbReference>
<dbReference type="InterPro" id="IPR000306">
    <property type="entry name" value="Znf_FYVE"/>
</dbReference>
<dbReference type="InterPro" id="IPR011989">
    <property type="entry name" value="ARM-like"/>
</dbReference>
<sequence length="712" mass="79788">MDNNPLTSLSSSHSRNDSLSQSELLDGFLLVRPVWVDDETVKNCKGCEIGFTAIRRKHHCRQCGNIFCQECTSRKISLPQFGYITPERICNECFEIAYLVGYIISDEPSTQIHGARGLLDIVERGNEHELSNFITYGGLDALVYLCRASHTNDLHQLGTTALTNLSGYESFKPYIIMKGGIPYLYNLILFYYSKINSDASSSDPSYTAKFLDSASTIILNIGNILYSLSISGSLCQRMVIDVGSLEAIMKLASFQLGNLAEDETSDEDILLTYEEMHLRVELAKGLAAKTISCLATNPSHQLLIFENPRIGLDKLMDLLHSSTYEVRKYAAKSIAYLSLRNDKYKSALIKDGRVKVLTSVIELVDENLAKANQVTISHACCAMANLATNAESQQLLISQPSLLSNLCQVVSYFISDKEIQRHVARLLANFALYEENKTRMLFYPMTNEKEATDEEAEKVAEQEAEQEQDNNDQQLEEFFGSIVPTLIAIGDSPVADVEIQRHIVRALDNLSTEVPSMSHSKLLPCLPLINRILDTIKDEDIRKRATHVLNKLSPPLPSIPISSPFILNNDQQHYFQQDYDDISHFYGQPQNTSDLSLNEKNNLTKTKVEVENNTATTKITNVDDSNVITSYLVPVDNLILLDDKETKTSAYISTSNNNFGNIEELNNNFNNISLEHNYKETLSTLDKPPKLPPIRQNSGALPTLLNQFSFDN</sequence>
<dbReference type="InterPro" id="IPR000225">
    <property type="entry name" value="Armadillo"/>
</dbReference>
<evidence type="ECO:0000256" key="2">
    <source>
        <dbReference type="ARBA" id="ARBA00022771"/>
    </source>
</evidence>